<feature type="transmembrane region" description="Helical" evidence="1">
    <location>
        <begin position="361"/>
        <end position="379"/>
    </location>
</feature>
<accession>A0A4V5R5N0</accession>
<protein>
    <recommendedName>
        <fullName evidence="4">Oligosaccharide repeat unit polymerase</fullName>
    </recommendedName>
</protein>
<evidence type="ECO:0000313" key="3">
    <source>
        <dbReference type="Proteomes" id="UP000307574"/>
    </source>
</evidence>
<gene>
    <name evidence="2" type="ORF">FCV50_05615</name>
</gene>
<feature type="transmembrane region" description="Helical" evidence="1">
    <location>
        <begin position="28"/>
        <end position="47"/>
    </location>
</feature>
<feature type="transmembrane region" description="Helical" evidence="1">
    <location>
        <begin position="308"/>
        <end position="331"/>
    </location>
</feature>
<dbReference type="EMBL" id="SYUV01000017">
    <property type="protein sequence ID" value="TKF34098.1"/>
    <property type="molecule type" value="Genomic_DNA"/>
</dbReference>
<evidence type="ECO:0000256" key="1">
    <source>
        <dbReference type="SAM" id="Phobius"/>
    </source>
</evidence>
<sequence>MEFLIFNVSFIFLVILYFYLGQVKKTSVMLLLGVIVIFFSPIWYMNFGGEKYKAYSLDSYHVTIFIAIFSILLIAIYIICHLFFSRNFLKVRACVVNYRRVLNVYLTLYSLLLLYIIYYSGHWPLLNAFSGNIVDRPDVVKSVFKGYFLFSVIVNVVMPSLCLLYLDKNNIHWFKKITLLVSLIFLLLVGGNKGVFMYFIIFCIIFLWRDFKIMHYLFVAILGIFVYALIRLPYLKDGVNFGYLFESIIERVLITQGMSIPNVIEFSKINNVYEMSSNELKYRLFEFVYGYSPGSMPIYYTAEIYVRHGILVLCLIGIIISLFLSFSFSYLERKDNIGVNWVIFMSLYVLVMSGVATSSLYIYVFSLLWVFVLFLLSNFKFNFN</sequence>
<feature type="transmembrane region" description="Helical" evidence="1">
    <location>
        <begin position="6"/>
        <end position="21"/>
    </location>
</feature>
<feature type="transmembrane region" description="Helical" evidence="1">
    <location>
        <begin position="146"/>
        <end position="166"/>
    </location>
</feature>
<organism evidence="2 3">
    <name type="scientific">Vibrio kanaloae</name>
    <dbReference type="NCBI Taxonomy" id="170673"/>
    <lineage>
        <taxon>Bacteria</taxon>
        <taxon>Pseudomonadati</taxon>
        <taxon>Pseudomonadota</taxon>
        <taxon>Gammaproteobacteria</taxon>
        <taxon>Vibrionales</taxon>
        <taxon>Vibrionaceae</taxon>
        <taxon>Vibrio</taxon>
    </lineage>
</organism>
<dbReference type="AlphaFoldDB" id="A0A4V5R5N0"/>
<proteinExistence type="predicted"/>
<dbReference type="Proteomes" id="UP000307574">
    <property type="component" value="Unassembled WGS sequence"/>
</dbReference>
<feature type="transmembrane region" description="Helical" evidence="1">
    <location>
        <begin position="59"/>
        <end position="84"/>
    </location>
</feature>
<keyword evidence="1" id="KW-1133">Transmembrane helix</keyword>
<keyword evidence="1" id="KW-0812">Transmembrane</keyword>
<comment type="caution">
    <text evidence="2">The sequence shown here is derived from an EMBL/GenBank/DDBJ whole genome shotgun (WGS) entry which is preliminary data.</text>
</comment>
<keyword evidence="1" id="KW-0472">Membrane</keyword>
<reference evidence="2 3" key="1">
    <citation type="submission" date="2019-04" db="EMBL/GenBank/DDBJ databases">
        <title>A reverse ecology approach based on a biological definition of microbial populations.</title>
        <authorList>
            <person name="Arevalo P."/>
            <person name="Vaninsberghe D."/>
            <person name="Elsherbini J."/>
            <person name="Gore J."/>
            <person name="Polz M."/>
        </authorList>
    </citation>
    <scope>NUCLEOTIDE SEQUENCE [LARGE SCALE GENOMIC DNA]</scope>
    <source>
        <strain evidence="2 3">10N.261.46.F4</strain>
    </source>
</reference>
<feature type="transmembrane region" description="Helical" evidence="1">
    <location>
        <begin position="104"/>
        <end position="126"/>
    </location>
</feature>
<evidence type="ECO:0008006" key="4">
    <source>
        <dbReference type="Google" id="ProtNLM"/>
    </source>
</evidence>
<feature type="transmembrane region" description="Helical" evidence="1">
    <location>
        <begin position="213"/>
        <end position="230"/>
    </location>
</feature>
<evidence type="ECO:0000313" key="2">
    <source>
        <dbReference type="EMBL" id="TKF34098.1"/>
    </source>
</evidence>
<feature type="transmembrane region" description="Helical" evidence="1">
    <location>
        <begin position="178"/>
        <end position="207"/>
    </location>
</feature>
<dbReference type="RefSeq" id="WP_136979491.1">
    <property type="nucleotide sequence ID" value="NZ_SYUV01000017.1"/>
</dbReference>
<name>A0A4V5R5N0_9VIBR</name>